<dbReference type="NCBIfam" id="TIGR00869">
    <property type="entry name" value="sec62"/>
    <property type="match status" value="1"/>
</dbReference>
<dbReference type="FunCoup" id="A0A401GNV1">
    <property type="interactions" value="136"/>
</dbReference>
<dbReference type="InterPro" id="IPR011553">
    <property type="entry name" value="Sec62_asco"/>
</dbReference>
<dbReference type="OrthoDB" id="200187at2759"/>
<dbReference type="Pfam" id="PF03839">
    <property type="entry name" value="Sec62"/>
    <property type="match status" value="1"/>
</dbReference>
<evidence type="ECO:0000256" key="3">
    <source>
        <dbReference type="ARBA" id="ARBA00021257"/>
    </source>
</evidence>
<dbReference type="InterPro" id="IPR004728">
    <property type="entry name" value="Sec62"/>
</dbReference>
<evidence type="ECO:0000256" key="5">
    <source>
        <dbReference type="ARBA" id="ARBA00022692"/>
    </source>
</evidence>
<keyword evidence="7" id="KW-0653">Protein transport</keyword>
<keyword evidence="10 12" id="KW-0472">Membrane</keyword>
<evidence type="ECO:0000313" key="13">
    <source>
        <dbReference type="EMBL" id="GBE83882.1"/>
    </source>
</evidence>
<dbReference type="RefSeq" id="XP_027614795.1">
    <property type="nucleotide sequence ID" value="XM_027758994.1"/>
</dbReference>
<organism evidence="13 14">
    <name type="scientific">Sparassis crispa</name>
    <dbReference type="NCBI Taxonomy" id="139825"/>
    <lineage>
        <taxon>Eukaryota</taxon>
        <taxon>Fungi</taxon>
        <taxon>Dikarya</taxon>
        <taxon>Basidiomycota</taxon>
        <taxon>Agaricomycotina</taxon>
        <taxon>Agaricomycetes</taxon>
        <taxon>Polyporales</taxon>
        <taxon>Sparassidaceae</taxon>
        <taxon>Sparassis</taxon>
    </lineage>
</organism>
<comment type="similarity">
    <text evidence="2">Belongs to the SEC62 family.</text>
</comment>
<evidence type="ECO:0000256" key="12">
    <source>
        <dbReference type="SAM" id="Phobius"/>
    </source>
</evidence>
<dbReference type="EMBL" id="BFAD01000005">
    <property type="protein sequence ID" value="GBE83882.1"/>
    <property type="molecule type" value="Genomic_DNA"/>
</dbReference>
<keyword evidence="5 12" id="KW-0812">Transmembrane</keyword>
<evidence type="ECO:0000256" key="4">
    <source>
        <dbReference type="ARBA" id="ARBA00022448"/>
    </source>
</evidence>
<proteinExistence type="inferred from homology"/>
<sequence>MEQQARAPQDIRNVVDFLRSSKAGMKVRVGVLNGKRLDYFKGKAAIKALMSPAYAKLKNVPHVASEEDAQSLLLSIIPLAFFLRVERGAPSGSSSSPKHLQITQMQVFAPGDYYAWFYEGSQWTTYLGGVAMVAIMLAGVMFPLWPPIMRLGVWYISMGVLGLIGLFFAIAIVRLIFYIITVIVASPGIWIFPKLFADVGFVDSFIPLWEWDIPRKKSKKKHAEKSAKGKGKAVENGAYIEEVPDSGSSRPESRNARVEEVPDDS</sequence>
<reference evidence="13 14" key="1">
    <citation type="journal article" date="2018" name="Sci. Rep.">
        <title>Genome sequence of the cauliflower mushroom Sparassis crispa (Hanabiratake) and its association with beneficial usage.</title>
        <authorList>
            <person name="Kiyama R."/>
            <person name="Furutani Y."/>
            <person name="Kawaguchi K."/>
            <person name="Nakanishi T."/>
        </authorList>
    </citation>
    <scope>NUCLEOTIDE SEQUENCE [LARGE SCALE GENOMIC DNA]</scope>
</reference>
<gene>
    <name evidence="13" type="ORF">SCP_0509390</name>
</gene>
<evidence type="ECO:0000256" key="1">
    <source>
        <dbReference type="ARBA" id="ARBA00004477"/>
    </source>
</evidence>
<keyword evidence="6" id="KW-0256">Endoplasmic reticulum</keyword>
<evidence type="ECO:0000256" key="6">
    <source>
        <dbReference type="ARBA" id="ARBA00022824"/>
    </source>
</evidence>
<feature type="compositionally biased region" description="Basic and acidic residues" evidence="11">
    <location>
        <begin position="251"/>
        <end position="265"/>
    </location>
</feature>
<protein>
    <recommendedName>
        <fullName evidence="3">Translocation protein SEC62</fullName>
    </recommendedName>
</protein>
<name>A0A401GNV1_9APHY</name>
<evidence type="ECO:0000313" key="14">
    <source>
        <dbReference type="Proteomes" id="UP000287166"/>
    </source>
</evidence>
<keyword evidence="4" id="KW-0813">Transport</keyword>
<evidence type="ECO:0000256" key="8">
    <source>
        <dbReference type="ARBA" id="ARBA00022989"/>
    </source>
</evidence>
<evidence type="ECO:0000256" key="7">
    <source>
        <dbReference type="ARBA" id="ARBA00022927"/>
    </source>
</evidence>
<comment type="subcellular location">
    <subcellularLocation>
        <location evidence="1">Endoplasmic reticulum membrane</location>
        <topology evidence="1">Multi-pass membrane protein</topology>
    </subcellularLocation>
</comment>
<feature type="compositionally biased region" description="Basic residues" evidence="11">
    <location>
        <begin position="216"/>
        <end position="231"/>
    </location>
</feature>
<evidence type="ECO:0000256" key="10">
    <source>
        <dbReference type="ARBA" id="ARBA00023136"/>
    </source>
</evidence>
<keyword evidence="9" id="KW-0811">Translocation</keyword>
<dbReference type="PANTHER" id="PTHR12443:SF9">
    <property type="entry name" value="TRANSLOCATION PROTEIN SEC62"/>
    <property type="match status" value="1"/>
</dbReference>
<dbReference type="GeneID" id="38780799"/>
<dbReference type="InParanoid" id="A0A401GNV1"/>
<dbReference type="STRING" id="139825.A0A401GNV1"/>
<dbReference type="Proteomes" id="UP000287166">
    <property type="component" value="Unassembled WGS sequence"/>
</dbReference>
<evidence type="ECO:0000256" key="2">
    <source>
        <dbReference type="ARBA" id="ARBA00010604"/>
    </source>
</evidence>
<evidence type="ECO:0000256" key="11">
    <source>
        <dbReference type="SAM" id="MobiDB-lite"/>
    </source>
</evidence>
<feature type="transmembrane region" description="Helical" evidence="12">
    <location>
        <begin position="152"/>
        <end position="185"/>
    </location>
</feature>
<feature type="region of interest" description="Disordered" evidence="11">
    <location>
        <begin position="216"/>
        <end position="265"/>
    </location>
</feature>
<feature type="transmembrane region" description="Helical" evidence="12">
    <location>
        <begin position="123"/>
        <end position="145"/>
    </location>
</feature>
<dbReference type="GO" id="GO:0005789">
    <property type="term" value="C:endoplasmic reticulum membrane"/>
    <property type="evidence" value="ECO:0007669"/>
    <property type="project" value="UniProtKB-SubCell"/>
</dbReference>
<dbReference type="PANTHER" id="PTHR12443">
    <property type="entry name" value="TRANSLOCATION PROTEIN SEC62"/>
    <property type="match status" value="1"/>
</dbReference>
<dbReference type="GO" id="GO:0031204">
    <property type="term" value="P:post-translational protein targeting to membrane, translocation"/>
    <property type="evidence" value="ECO:0007669"/>
    <property type="project" value="TreeGrafter"/>
</dbReference>
<accession>A0A401GNV1</accession>
<comment type="caution">
    <text evidence="13">The sequence shown here is derived from an EMBL/GenBank/DDBJ whole genome shotgun (WGS) entry which is preliminary data.</text>
</comment>
<evidence type="ECO:0000256" key="9">
    <source>
        <dbReference type="ARBA" id="ARBA00023010"/>
    </source>
</evidence>
<keyword evidence="14" id="KW-1185">Reference proteome</keyword>
<keyword evidence="8 12" id="KW-1133">Transmembrane helix</keyword>
<dbReference type="AlphaFoldDB" id="A0A401GNV1"/>